<dbReference type="KEGG" id="dosa:Os03g0108901"/>
<organism evidence="1 2">
    <name type="scientific">Oryza sativa subsp. japonica</name>
    <name type="common">Rice</name>
    <dbReference type="NCBI Taxonomy" id="39947"/>
    <lineage>
        <taxon>Eukaryota</taxon>
        <taxon>Viridiplantae</taxon>
        <taxon>Streptophyta</taxon>
        <taxon>Embryophyta</taxon>
        <taxon>Tracheophyta</taxon>
        <taxon>Spermatophyta</taxon>
        <taxon>Magnoliopsida</taxon>
        <taxon>Liliopsida</taxon>
        <taxon>Poales</taxon>
        <taxon>Poaceae</taxon>
        <taxon>BOP clade</taxon>
        <taxon>Oryzoideae</taxon>
        <taxon>Oryzeae</taxon>
        <taxon>Oryzinae</taxon>
        <taxon>Oryza</taxon>
        <taxon>Oryza sativa</taxon>
    </lineage>
</organism>
<dbReference type="AlphaFoldDB" id="C7J0J1"/>
<reference evidence="1 2" key="1">
    <citation type="journal article" date="2005" name="Nature">
        <title>The map-based sequence of the rice genome.</title>
        <authorList>
            <consortium name="International rice genome sequencing project (IRGSP)"/>
            <person name="Matsumoto T."/>
            <person name="Wu J."/>
            <person name="Kanamori H."/>
            <person name="Katayose Y."/>
            <person name="Fujisawa M."/>
            <person name="Namiki N."/>
            <person name="Mizuno H."/>
            <person name="Yamamoto K."/>
            <person name="Antonio B.A."/>
            <person name="Baba T."/>
            <person name="Sakata K."/>
            <person name="Nagamura Y."/>
            <person name="Aoki H."/>
            <person name="Arikawa K."/>
            <person name="Arita K."/>
            <person name="Bito T."/>
            <person name="Chiden Y."/>
            <person name="Fujitsuka N."/>
            <person name="Fukunaka R."/>
            <person name="Hamada M."/>
            <person name="Harada C."/>
            <person name="Hayashi A."/>
            <person name="Hijishita S."/>
            <person name="Honda M."/>
            <person name="Hosokawa S."/>
            <person name="Ichikawa Y."/>
            <person name="Idonuma A."/>
            <person name="Iijima M."/>
            <person name="Ikeda M."/>
            <person name="Ikeno M."/>
            <person name="Ito K."/>
            <person name="Ito S."/>
            <person name="Ito T."/>
            <person name="Ito Y."/>
            <person name="Ito Y."/>
            <person name="Iwabuchi A."/>
            <person name="Kamiya K."/>
            <person name="Karasawa W."/>
            <person name="Kurita K."/>
            <person name="Katagiri S."/>
            <person name="Kikuta A."/>
            <person name="Kobayashi H."/>
            <person name="Kobayashi N."/>
            <person name="Machita K."/>
            <person name="Maehara T."/>
            <person name="Masukawa M."/>
            <person name="Mizubayashi T."/>
            <person name="Mukai Y."/>
            <person name="Nagasaki H."/>
            <person name="Nagata Y."/>
            <person name="Naito S."/>
            <person name="Nakashima M."/>
            <person name="Nakama Y."/>
            <person name="Nakamichi Y."/>
            <person name="Nakamura M."/>
            <person name="Meguro A."/>
            <person name="Negishi M."/>
            <person name="Ohta I."/>
            <person name="Ohta T."/>
            <person name="Okamoto M."/>
            <person name="Ono N."/>
            <person name="Saji S."/>
            <person name="Sakaguchi M."/>
            <person name="Sakai K."/>
            <person name="Shibata M."/>
            <person name="Shimokawa T."/>
            <person name="Song J."/>
            <person name="Takazaki Y."/>
            <person name="Terasawa K."/>
            <person name="Tsugane M."/>
            <person name="Tsuji K."/>
            <person name="Ueda S."/>
            <person name="Waki K."/>
            <person name="Yamagata H."/>
            <person name="Yamamoto M."/>
            <person name="Yamamoto S."/>
            <person name="Yamane H."/>
            <person name="Yoshiki S."/>
            <person name="Yoshihara R."/>
            <person name="Yukawa K."/>
            <person name="Zhong H."/>
            <person name="Yano M."/>
            <person name="Yuan Q."/>
            <person name="Ouyang S."/>
            <person name="Liu J."/>
            <person name="Jones K.M."/>
            <person name="Gansberger K."/>
            <person name="Moffat K."/>
            <person name="Hill J."/>
            <person name="Bera J."/>
            <person name="Fadrosh D."/>
            <person name="Jin S."/>
            <person name="Johri S."/>
            <person name="Kim M."/>
            <person name="Overton L."/>
            <person name="Reardon M."/>
            <person name="Tsitrin T."/>
            <person name="Vuong H."/>
            <person name="Weaver B."/>
            <person name="Ciecko A."/>
            <person name="Tallon L."/>
            <person name="Jackson J."/>
            <person name="Pai G."/>
            <person name="Aken S.V."/>
            <person name="Utterback T."/>
            <person name="Reidmuller S."/>
            <person name="Feldblyum T."/>
            <person name="Hsiao J."/>
            <person name="Zismann V."/>
            <person name="Iobst S."/>
            <person name="de Vazeille A.R."/>
            <person name="Buell C.R."/>
            <person name="Ying K."/>
            <person name="Li Y."/>
            <person name="Lu T."/>
            <person name="Huang Y."/>
            <person name="Zhao Q."/>
            <person name="Feng Q."/>
            <person name="Zhang L."/>
            <person name="Zhu J."/>
            <person name="Weng Q."/>
            <person name="Mu J."/>
            <person name="Lu Y."/>
            <person name="Fan D."/>
            <person name="Liu Y."/>
            <person name="Guan J."/>
            <person name="Zhang Y."/>
            <person name="Yu S."/>
            <person name="Liu X."/>
            <person name="Zhang Y."/>
            <person name="Hong G."/>
            <person name="Han B."/>
            <person name="Choisne N."/>
            <person name="Demange N."/>
            <person name="Orjeda G."/>
            <person name="Samain S."/>
            <person name="Cattolico L."/>
            <person name="Pelletier E."/>
            <person name="Couloux A."/>
            <person name="Segurens B."/>
            <person name="Wincker P."/>
            <person name="D'Hont A."/>
            <person name="Scarpelli C."/>
            <person name="Weissenbach J."/>
            <person name="Salanoubat M."/>
            <person name="Quetier F."/>
            <person name="Yu Y."/>
            <person name="Kim H.R."/>
            <person name="Rambo T."/>
            <person name="Currie J."/>
            <person name="Collura K."/>
            <person name="Luo M."/>
            <person name="Yang T."/>
            <person name="Ammiraju J.S.S."/>
            <person name="Engler F."/>
            <person name="Soderlund C."/>
            <person name="Wing R.A."/>
            <person name="Palmer L.E."/>
            <person name="de la Bastide M."/>
            <person name="Spiegel L."/>
            <person name="Nascimento L."/>
            <person name="Zutavern T."/>
            <person name="O'Shaughnessy A."/>
            <person name="Dike S."/>
            <person name="Dedhia N."/>
            <person name="Preston R."/>
            <person name="Balija V."/>
            <person name="McCombie W.R."/>
            <person name="Chow T."/>
            <person name="Chen H."/>
            <person name="Chung M."/>
            <person name="Chen C."/>
            <person name="Shaw J."/>
            <person name="Wu H."/>
            <person name="Hsiao K."/>
            <person name="Chao Y."/>
            <person name="Chu M."/>
            <person name="Cheng C."/>
            <person name="Hour A."/>
            <person name="Lee P."/>
            <person name="Lin S."/>
            <person name="Lin Y."/>
            <person name="Liou J."/>
            <person name="Liu S."/>
            <person name="Hsing Y."/>
            <person name="Raghuvanshi S."/>
            <person name="Mohanty A."/>
            <person name="Bharti A.K."/>
            <person name="Gaur A."/>
            <person name="Gupta V."/>
            <person name="Kumar D."/>
            <person name="Ravi V."/>
            <person name="Vij S."/>
            <person name="Kapur A."/>
            <person name="Khurana P."/>
            <person name="Khurana P."/>
            <person name="Khurana J.P."/>
            <person name="Tyagi A.K."/>
            <person name="Gaikwad K."/>
            <person name="Singh A."/>
            <person name="Dalal V."/>
            <person name="Srivastava S."/>
            <person name="Dixit A."/>
            <person name="Pal A.K."/>
            <person name="Ghazi I.A."/>
            <person name="Yadav M."/>
            <person name="Pandit A."/>
            <person name="Bhargava A."/>
            <person name="Sureshbabu K."/>
            <person name="Batra K."/>
            <person name="Sharma T.R."/>
            <person name="Mohapatra T."/>
            <person name="Singh N.K."/>
            <person name="Messing J."/>
            <person name="Nelson A.B."/>
            <person name="Fuks G."/>
            <person name="Kavchok S."/>
            <person name="Keizer G."/>
            <person name="Linton E."/>
            <person name="Llaca V."/>
            <person name="Song R."/>
            <person name="Tanyolac B."/>
            <person name="Young S."/>
            <person name="Ho-Il K."/>
            <person name="Hahn J.H."/>
            <person name="Sangsakoo G."/>
            <person name="Vanavichit A."/>
            <person name="de Mattos Luiz.A.T."/>
            <person name="Zimmer P.D."/>
            <person name="Malone G."/>
            <person name="Dellagostin O."/>
            <person name="de Oliveira A.C."/>
            <person name="Bevan M."/>
            <person name="Bancroft I."/>
            <person name="Minx P."/>
            <person name="Cordum H."/>
            <person name="Wilson R."/>
            <person name="Cheng Z."/>
            <person name="Jin W."/>
            <person name="Jiang J."/>
            <person name="Leong S.A."/>
            <person name="Iwama H."/>
            <person name="Gojobori T."/>
            <person name="Itoh T."/>
            <person name="Niimura Y."/>
            <person name="Fujii Y."/>
            <person name="Habara T."/>
            <person name="Sakai H."/>
            <person name="Sato Y."/>
            <person name="Wilson G."/>
            <person name="Kumar K."/>
            <person name="McCouch S."/>
            <person name="Juretic N."/>
            <person name="Hoen D."/>
            <person name="Wright S."/>
            <person name="Bruskiewich R."/>
            <person name="Bureau T."/>
            <person name="Miyao A."/>
            <person name="Hirochika H."/>
            <person name="Nishikawa T."/>
            <person name="Kadowaki K."/>
            <person name="Sugiura M."/>
            <person name="Burr B."/>
            <person name="Sasaki T."/>
        </authorList>
    </citation>
    <scope>NUCLEOTIDE SEQUENCE [LARGE SCALE GENOMIC DNA]</scope>
    <source>
        <strain evidence="2">cv. Nipponbare</strain>
    </source>
</reference>
<evidence type="ECO:0000313" key="1">
    <source>
        <dbReference type="EMBL" id="BAH91960.1"/>
    </source>
</evidence>
<proteinExistence type="predicted"/>
<evidence type="ECO:0000313" key="2">
    <source>
        <dbReference type="Proteomes" id="UP000000763"/>
    </source>
</evidence>
<name>C7J0J1_ORYSJ</name>
<gene>
    <name evidence="1" type="ordered locus">Os03g0108901</name>
</gene>
<sequence>MTARLRSEGFCPARGCLVVLETSFIMLLKLLTFDRLRAAGVAFKPSSLSNGRSKHTVENFVSYSSTVAEAKTMETHAQASPPAAADKSSKGISDLYNNRVVHVGEQEKDGQQ</sequence>
<accession>C7J0J1</accession>
<protein>
    <submittedName>
        <fullName evidence="1">Os03g0108901 protein</fullName>
    </submittedName>
</protein>
<reference evidence="2" key="2">
    <citation type="journal article" date="2008" name="Nucleic Acids Res.">
        <title>The rice annotation project database (RAP-DB): 2008 update.</title>
        <authorList>
            <consortium name="The rice annotation project (RAP)"/>
        </authorList>
    </citation>
    <scope>GENOME REANNOTATION</scope>
    <source>
        <strain evidence="2">cv. Nipponbare</strain>
    </source>
</reference>
<dbReference type="Proteomes" id="UP000000763">
    <property type="component" value="Chromosome 3"/>
</dbReference>
<dbReference type="EMBL" id="AP008209">
    <property type="protein sequence ID" value="BAH91960.1"/>
    <property type="molecule type" value="Genomic_DNA"/>
</dbReference>